<organism evidence="2 3">
    <name type="scientific">Sanguibacter hominis ATCC BAA-789</name>
    <dbReference type="NCBI Taxonomy" id="1312740"/>
    <lineage>
        <taxon>Bacteria</taxon>
        <taxon>Bacillati</taxon>
        <taxon>Actinomycetota</taxon>
        <taxon>Actinomycetes</taxon>
        <taxon>Micrococcales</taxon>
        <taxon>Sanguibacteraceae</taxon>
        <taxon>Sanguibacter</taxon>
    </lineage>
</organism>
<protein>
    <submittedName>
        <fullName evidence="2">Uncharacterized protein</fullName>
    </submittedName>
</protein>
<dbReference type="Proteomes" id="UP000774283">
    <property type="component" value="Unassembled WGS sequence"/>
</dbReference>
<reference evidence="2 3" key="1">
    <citation type="submission" date="2020-04" db="EMBL/GenBank/DDBJ databases">
        <title>MicrobeNet Type strains.</title>
        <authorList>
            <person name="Nicholson A.C."/>
        </authorList>
    </citation>
    <scope>NUCLEOTIDE SEQUENCE [LARGE SCALE GENOMIC DNA]</scope>
    <source>
        <strain evidence="2 3">ATCC BAA-789</strain>
    </source>
</reference>
<evidence type="ECO:0000313" key="3">
    <source>
        <dbReference type="Proteomes" id="UP000774283"/>
    </source>
</evidence>
<keyword evidence="1" id="KW-1133">Transmembrane helix</keyword>
<dbReference type="EMBL" id="JAAXOW010000002">
    <property type="protein sequence ID" value="NKX93131.1"/>
    <property type="molecule type" value="Genomic_DNA"/>
</dbReference>
<sequence>MTAVVMFYALVTLMWAAAMLCAARLAHLEHRPTDLRAALLATALAWTWPLILTTGLTWYALNRKRIP</sequence>
<accession>A0A9X5FB14</accession>
<gene>
    <name evidence="2" type="ORF">HF995_07575</name>
</gene>
<evidence type="ECO:0000256" key="1">
    <source>
        <dbReference type="SAM" id="Phobius"/>
    </source>
</evidence>
<feature type="transmembrane region" description="Helical" evidence="1">
    <location>
        <begin position="6"/>
        <end position="26"/>
    </location>
</feature>
<evidence type="ECO:0000313" key="2">
    <source>
        <dbReference type="EMBL" id="NKX93131.1"/>
    </source>
</evidence>
<name>A0A9X5FB14_9MICO</name>
<keyword evidence="1" id="KW-0812">Transmembrane</keyword>
<keyword evidence="3" id="KW-1185">Reference proteome</keyword>
<dbReference type="AlphaFoldDB" id="A0A9X5FB14"/>
<comment type="caution">
    <text evidence="2">The sequence shown here is derived from an EMBL/GenBank/DDBJ whole genome shotgun (WGS) entry which is preliminary data.</text>
</comment>
<keyword evidence="1" id="KW-0472">Membrane</keyword>
<feature type="transmembrane region" description="Helical" evidence="1">
    <location>
        <begin position="38"/>
        <end position="61"/>
    </location>
</feature>
<dbReference type="RefSeq" id="WP_168447208.1">
    <property type="nucleotide sequence ID" value="NZ_JAAXOW010000002.1"/>
</dbReference>
<proteinExistence type="predicted"/>